<keyword evidence="2" id="KW-1185">Reference proteome</keyword>
<dbReference type="EMBL" id="JACHEN010000005">
    <property type="protein sequence ID" value="MBB6215157.1"/>
    <property type="molecule type" value="Genomic_DNA"/>
</dbReference>
<dbReference type="InterPro" id="IPR011990">
    <property type="entry name" value="TPR-like_helical_dom_sf"/>
</dbReference>
<evidence type="ECO:0000313" key="2">
    <source>
        <dbReference type="Proteomes" id="UP000579281"/>
    </source>
</evidence>
<dbReference type="AlphaFoldDB" id="A0A841KNZ7"/>
<evidence type="ECO:0000313" key="1">
    <source>
        <dbReference type="EMBL" id="MBB6215157.1"/>
    </source>
</evidence>
<dbReference type="Gene3D" id="1.25.40.10">
    <property type="entry name" value="Tetratricopeptide repeat domain"/>
    <property type="match status" value="2"/>
</dbReference>
<proteinExistence type="predicted"/>
<comment type="caution">
    <text evidence="1">The sequence shown here is derived from an EMBL/GenBank/DDBJ whole genome shotgun (WGS) entry which is preliminary data.</text>
</comment>
<name>A0A841KNZ7_9FIRM</name>
<protein>
    <submittedName>
        <fullName evidence="1">Tetratricopeptide (TPR) repeat protein</fullName>
    </submittedName>
</protein>
<reference evidence="1 2" key="1">
    <citation type="submission" date="2020-08" db="EMBL/GenBank/DDBJ databases">
        <title>Genomic Encyclopedia of Type Strains, Phase IV (KMG-IV): sequencing the most valuable type-strain genomes for metagenomic binning, comparative biology and taxonomic classification.</title>
        <authorList>
            <person name="Goeker M."/>
        </authorList>
    </citation>
    <scope>NUCLEOTIDE SEQUENCE [LARGE SCALE GENOMIC DNA]</scope>
    <source>
        <strain evidence="1 2">DSM 103526</strain>
    </source>
</reference>
<organism evidence="1 2">
    <name type="scientific">Anaerosolibacter carboniphilus</name>
    <dbReference type="NCBI Taxonomy" id="1417629"/>
    <lineage>
        <taxon>Bacteria</taxon>
        <taxon>Bacillati</taxon>
        <taxon>Bacillota</taxon>
        <taxon>Clostridia</taxon>
        <taxon>Peptostreptococcales</taxon>
        <taxon>Thermotaleaceae</taxon>
        <taxon>Anaerosolibacter</taxon>
    </lineage>
</organism>
<dbReference type="Proteomes" id="UP000579281">
    <property type="component" value="Unassembled WGS sequence"/>
</dbReference>
<gene>
    <name evidence="1" type="ORF">HNQ80_001246</name>
</gene>
<dbReference type="RefSeq" id="WP_184309191.1">
    <property type="nucleotide sequence ID" value="NZ_JACHEN010000005.1"/>
</dbReference>
<accession>A0A841KNZ7</accession>
<dbReference type="SUPFAM" id="SSF48452">
    <property type="entry name" value="TPR-like"/>
    <property type="match status" value="2"/>
</dbReference>
<sequence>MENVTFPGEILKKIRRTLKFRQHEIVGGEITRNLVSIIENNKASLTRDTANILVANLNRLCRERNIDLILEIRDLFTAGRFEAKQKAAEYTQVLEEKLLTKEDMEKYLEEVNLFFGEWDLPDEKANIYGRVADHFDAKFDYEKSYLYHIKAFESAIRLSNPTIIVECLAKLMAVCIRTGRYKETIEYGNFANIYRQEVADKLFVRILYNGALADMYLSQYEIAIEKIQEIEGFIEEKQLTKYLDLMILKAICYKRDNNYEKAQDIYQDLIPQLKDGMVENKAMILTNMLEIYCLLGETSKVVTQIDELMPLLKQVEGKSLYLSQIKLEIGRAYHYLEKYDLAEKYLYEALEYGKRLQDYGSIKKSIDCLTDMQLSRDEHAAKLACIDRLKGEVLSLISNKMIDFHSKSILRIMTYYNNLNRSQELDDILRAFYQVKGDEGLYV</sequence>